<sequence>MNLPLESLPVTLDSTSVRAALPAYRDFLAGRRALLPVSPDAAGDSLTELMGADRTDGAARPTEPGTLIACTSGSTGTPKGALLRTDGVRAAISASASFIMDRLGAGPGPWLLALPPHHIAGTMVILRSLDAGFEPAVLDSSGGPFRVDAFCAATTALADAHPGLPLYTSLVPTQLVRVLDSAEGSEALGRYAAVLVGGAPTPPAVVARCGELGVGVLLTYGSSETSGGVLYNGEPLPGYTVESVDPDDAGVGRVALHGPSVADGYRVTCSLDPAVAADAFPAPGVFRTSDLGRVEGGVLTVLGRADGAVNSGGLKILPEQVEAAVASVGLSCCAVGVPDDEWGEIVAVLVESGGAESAAGTDCTASLRARMKDADVASHLIPRRAFTTGVLPLTGPGKLDRRTVRGVLQELVRGTSGD</sequence>
<dbReference type="Pfam" id="PF00501">
    <property type="entry name" value="AMP-binding"/>
    <property type="match status" value="1"/>
</dbReference>
<gene>
    <name evidence="4" type="ORF">CVAR292_02555</name>
</gene>
<protein>
    <submittedName>
        <fullName evidence="4">Acyl-CoA synthetases (AMP-forming)/AMP-acid ligases II</fullName>
        <ecNumber evidence="4">6.2.1.26</ecNumber>
    </submittedName>
</protein>
<dbReference type="Gene3D" id="3.30.300.30">
    <property type="match status" value="1"/>
</dbReference>
<dbReference type="AlphaFoldDB" id="A0A0X2NNW1"/>
<dbReference type="InterPro" id="IPR045851">
    <property type="entry name" value="AMP-bd_C_sf"/>
</dbReference>
<evidence type="ECO:0000259" key="3">
    <source>
        <dbReference type="Pfam" id="PF00501"/>
    </source>
</evidence>
<dbReference type="RefSeq" id="WP_073884654.1">
    <property type="nucleotide sequence ID" value="NZ_FAUH01000019.1"/>
</dbReference>
<dbReference type="InterPro" id="IPR042099">
    <property type="entry name" value="ANL_N_sf"/>
</dbReference>
<name>A0A0X2NNW1_9CORY</name>
<dbReference type="InterPro" id="IPR000873">
    <property type="entry name" value="AMP-dep_synth/lig_dom"/>
</dbReference>
<evidence type="ECO:0000256" key="1">
    <source>
        <dbReference type="ARBA" id="ARBA00006432"/>
    </source>
</evidence>
<evidence type="ECO:0000313" key="4">
    <source>
        <dbReference type="EMBL" id="CUU67197.1"/>
    </source>
</evidence>
<keyword evidence="2 4" id="KW-0436">Ligase</keyword>
<evidence type="ECO:0000313" key="5">
    <source>
        <dbReference type="Proteomes" id="UP000182498"/>
    </source>
</evidence>
<dbReference type="Gene3D" id="3.40.50.12780">
    <property type="entry name" value="N-terminal domain of ligase-like"/>
    <property type="match status" value="1"/>
</dbReference>
<accession>A0A0X2NNW1</accession>
<dbReference type="PANTHER" id="PTHR43201">
    <property type="entry name" value="ACYL-COA SYNTHETASE"/>
    <property type="match status" value="1"/>
</dbReference>
<feature type="domain" description="AMP-dependent synthetase/ligase" evidence="3">
    <location>
        <begin position="68"/>
        <end position="265"/>
    </location>
</feature>
<dbReference type="GO" id="GO:0031956">
    <property type="term" value="F:medium-chain fatty acid-CoA ligase activity"/>
    <property type="evidence" value="ECO:0007669"/>
    <property type="project" value="TreeGrafter"/>
</dbReference>
<comment type="similarity">
    <text evidence="1">Belongs to the ATP-dependent AMP-binding enzyme family.</text>
</comment>
<dbReference type="Proteomes" id="UP000182498">
    <property type="component" value="Unassembled WGS sequence"/>
</dbReference>
<dbReference type="PANTHER" id="PTHR43201:SF5">
    <property type="entry name" value="MEDIUM-CHAIN ACYL-COA LIGASE ACSF2, MITOCHONDRIAL"/>
    <property type="match status" value="1"/>
</dbReference>
<dbReference type="OrthoDB" id="9803968at2"/>
<dbReference type="GO" id="GO:0008756">
    <property type="term" value="F:o-succinylbenzoate-CoA ligase activity"/>
    <property type="evidence" value="ECO:0007669"/>
    <property type="project" value="UniProtKB-EC"/>
</dbReference>
<evidence type="ECO:0000256" key="2">
    <source>
        <dbReference type="ARBA" id="ARBA00022598"/>
    </source>
</evidence>
<dbReference type="GO" id="GO:0006631">
    <property type="term" value="P:fatty acid metabolic process"/>
    <property type="evidence" value="ECO:0007669"/>
    <property type="project" value="TreeGrafter"/>
</dbReference>
<reference evidence="5" key="1">
    <citation type="submission" date="2015-11" db="EMBL/GenBank/DDBJ databases">
        <authorList>
            <person name="Dugat-Bony E."/>
        </authorList>
    </citation>
    <scope>NUCLEOTIDE SEQUENCE [LARGE SCALE GENOMIC DNA]</scope>
    <source>
        <strain evidence="5">Mu292</strain>
    </source>
</reference>
<keyword evidence="5" id="KW-1185">Reference proteome</keyword>
<dbReference type="EC" id="6.2.1.26" evidence="4"/>
<organism evidence="4 5">
    <name type="scientific">Corynebacterium variabile</name>
    <dbReference type="NCBI Taxonomy" id="1727"/>
    <lineage>
        <taxon>Bacteria</taxon>
        <taxon>Bacillati</taxon>
        <taxon>Actinomycetota</taxon>
        <taxon>Actinomycetes</taxon>
        <taxon>Mycobacteriales</taxon>
        <taxon>Corynebacteriaceae</taxon>
        <taxon>Corynebacterium</taxon>
    </lineage>
</organism>
<dbReference type="EMBL" id="FAUH01000019">
    <property type="protein sequence ID" value="CUU67197.1"/>
    <property type="molecule type" value="Genomic_DNA"/>
</dbReference>
<dbReference type="SUPFAM" id="SSF56801">
    <property type="entry name" value="Acetyl-CoA synthetase-like"/>
    <property type="match status" value="1"/>
</dbReference>
<proteinExistence type="inferred from homology"/>